<dbReference type="SUPFAM" id="SSF81540">
    <property type="entry name" value="Subunit VIII of photosystem I reaction centre, PsaI"/>
    <property type="match status" value="1"/>
</dbReference>
<dbReference type="EMBL" id="MN894555">
    <property type="protein sequence ID" value="QIB71440.1"/>
    <property type="molecule type" value="Genomic_DNA"/>
</dbReference>
<dbReference type="GeneID" id="39721773"/>
<evidence type="ECO:0000256" key="1">
    <source>
        <dbReference type="ARBA" id="ARBA00003541"/>
    </source>
</evidence>
<comment type="similarity">
    <text evidence="3 11">Belongs to the PsaI family.</text>
</comment>
<dbReference type="Pfam" id="PF00796">
    <property type="entry name" value="PSI_8"/>
    <property type="match status" value="1"/>
</dbReference>
<dbReference type="GO" id="GO:0015979">
    <property type="term" value="P:photosynthesis"/>
    <property type="evidence" value="ECO:0007669"/>
    <property type="project" value="UniProtKB-UniRule"/>
</dbReference>
<dbReference type="HAMAP" id="MF_00431">
    <property type="entry name" value="PSI_PsaI"/>
    <property type="match status" value="1"/>
</dbReference>
<keyword evidence="9 11" id="KW-0793">Thylakoid</keyword>
<organism evidence="12">
    <name type="scientific">Selaginella tamariscina</name>
    <dbReference type="NCBI Taxonomy" id="137178"/>
    <lineage>
        <taxon>Eukaryota</taxon>
        <taxon>Viridiplantae</taxon>
        <taxon>Streptophyta</taxon>
        <taxon>Embryophyta</taxon>
        <taxon>Tracheophyta</taxon>
        <taxon>Lycopodiopsida</taxon>
        <taxon>Selaginellales</taxon>
        <taxon>Selaginellaceae</taxon>
        <taxon>Selaginella</taxon>
    </lineage>
</organism>
<keyword evidence="12" id="KW-0150">Chloroplast</keyword>
<evidence type="ECO:0000256" key="5">
    <source>
        <dbReference type="ARBA" id="ARBA00022531"/>
    </source>
</evidence>
<evidence type="ECO:0000256" key="10">
    <source>
        <dbReference type="ARBA" id="ARBA00023136"/>
    </source>
</evidence>
<accession>A0A482CH62</accession>
<dbReference type="InterPro" id="IPR036357">
    <property type="entry name" value="PSI_PsaI_sf"/>
</dbReference>
<evidence type="ECO:0000313" key="13">
    <source>
        <dbReference type="EMBL" id="QIB71440.1"/>
    </source>
</evidence>
<geneLocation type="chloroplast" evidence="12"/>
<evidence type="ECO:0000256" key="8">
    <source>
        <dbReference type="ARBA" id="ARBA00022989"/>
    </source>
</evidence>
<keyword evidence="5 11" id="KW-0602">Photosynthesis</keyword>
<evidence type="ECO:0000256" key="6">
    <source>
        <dbReference type="ARBA" id="ARBA00022692"/>
    </source>
</evidence>
<keyword evidence="12" id="KW-0934">Plastid</keyword>
<reference evidence="12" key="1">
    <citation type="journal article" date="2019" name="J. ISSAAS">
        <title>The Unique Evolutionary Trajectory 1 and Dynamic Conformations of DR and IR/DR-coexisting Plastomes of the Early Vascular Plant Selaginellaceae (Lycophyte).</title>
        <authorList>
            <person name="Zhang H.-R."/>
            <person name="Xiang Q.-P."/>
            <person name="Zhang X.-C."/>
        </authorList>
    </citation>
    <scope>NUCLEOTIDE SEQUENCE</scope>
</reference>
<evidence type="ECO:0000256" key="9">
    <source>
        <dbReference type="ARBA" id="ARBA00023078"/>
    </source>
</evidence>
<keyword evidence="7 11" id="KW-0603">Photosystem I</keyword>
<evidence type="ECO:0000256" key="3">
    <source>
        <dbReference type="ARBA" id="ARBA00005252"/>
    </source>
</evidence>
<evidence type="ECO:0000256" key="2">
    <source>
        <dbReference type="ARBA" id="ARBA00004581"/>
    </source>
</evidence>
<dbReference type="AlphaFoldDB" id="A0A482CH62"/>
<protein>
    <recommendedName>
        <fullName evidence="4 11">Photosystem I reaction center subunit VIII</fullName>
        <shortName evidence="11">PSI-I</shortName>
    </recommendedName>
</protein>
<proteinExistence type="inferred from homology"/>
<comment type="function">
    <text evidence="1 11">May help in the organization of the PsaL subunit.</text>
</comment>
<evidence type="ECO:0000256" key="7">
    <source>
        <dbReference type="ARBA" id="ARBA00022836"/>
    </source>
</evidence>
<dbReference type="InterPro" id="IPR001302">
    <property type="entry name" value="PSI_PsaI"/>
</dbReference>
<dbReference type="RefSeq" id="YP_009589846.1">
    <property type="nucleotide sequence ID" value="NC_041646.1"/>
</dbReference>
<evidence type="ECO:0000256" key="11">
    <source>
        <dbReference type="HAMAP-Rule" id="MF_00431"/>
    </source>
</evidence>
<gene>
    <name evidence="11 12" type="primary">psaI</name>
</gene>
<dbReference type="GO" id="GO:0009522">
    <property type="term" value="C:photosystem I"/>
    <property type="evidence" value="ECO:0007669"/>
    <property type="project" value="UniProtKB-KW"/>
</dbReference>
<evidence type="ECO:0000256" key="4">
    <source>
        <dbReference type="ARBA" id="ARBA00019929"/>
    </source>
</evidence>
<comment type="subcellular location">
    <subcellularLocation>
        <location evidence="2 11">Plastid</location>
        <location evidence="2 11">Chloroplast thylakoid membrane</location>
        <topology evidence="2 11">Single-pass membrane protein</topology>
    </subcellularLocation>
</comment>
<dbReference type="EMBL" id="MH598537">
    <property type="protein sequence ID" value="QBL76429.1"/>
    <property type="molecule type" value="Genomic_DNA"/>
</dbReference>
<name>A0A482CH62_9TRAC</name>
<keyword evidence="10 11" id="KW-0472">Membrane</keyword>
<reference evidence="13" key="2">
    <citation type="submission" date="2019-12" db="EMBL/GenBank/DDBJ databases">
        <title>The complete chloroplast genome of Selaginella tamariscina (Beauv.) Spring (Selaginellaceae).</title>
        <authorList>
            <person name="Park J."/>
            <person name="Park C.-H."/>
            <person name="Kim Y."/>
        </authorList>
    </citation>
    <scope>NUCLEOTIDE SEQUENCE</scope>
    <source>
        <strain evidence="13">KR</strain>
    </source>
</reference>
<dbReference type="GO" id="GO:0009535">
    <property type="term" value="C:chloroplast thylakoid membrane"/>
    <property type="evidence" value="ECO:0007669"/>
    <property type="project" value="UniProtKB-SubCell"/>
</dbReference>
<keyword evidence="8 11" id="KW-1133">Transmembrane helix</keyword>
<keyword evidence="6 11" id="KW-0812">Transmembrane</keyword>
<evidence type="ECO:0000313" key="12">
    <source>
        <dbReference type="EMBL" id="QBL76429.1"/>
    </source>
</evidence>
<sequence>MTASHPPSVSVPPVGPVFPAITMALSFMYIEEDEIA</sequence>